<name>A0AB39L0H3_9MICC</name>
<organism evidence="1">
    <name type="scientific">Sinomonas puerhi</name>
    <dbReference type="NCBI Taxonomy" id="3238584"/>
    <lineage>
        <taxon>Bacteria</taxon>
        <taxon>Bacillati</taxon>
        <taxon>Actinomycetota</taxon>
        <taxon>Actinomycetes</taxon>
        <taxon>Micrococcales</taxon>
        <taxon>Micrococcaceae</taxon>
        <taxon>Sinomonas</taxon>
    </lineage>
</organism>
<accession>A0AB39L0H3</accession>
<dbReference type="KEGG" id="spue:AB5L97_14545"/>
<reference evidence="1" key="1">
    <citation type="submission" date="2024-07" db="EMBL/GenBank/DDBJ databases">
        <authorList>
            <person name="fu j."/>
        </authorList>
    </citation>
    <scope>NUCLEOTIDE SEQUENCE</scope>
    <source>
        <strain evidence="1">P10A9</strain>
    </source>
</reference>
<evidence type="ECO:0000313" key="1">
    <source>
        <dbReference type="EMBL" id="XDP44482.1"/>
    </source>
</evidence>
<dbReference type="AlphaFoldDB" id="A0AB39L0H3"/>
<gene>
    <name evidence="1" type="ORF">AB5L97_14545</name>
</gene>
<sequence>MPSPTHWDSHHKSGGAEVSLAVPSGGHLLHLALAKCVFNDLHGAAAPEDLETLVRGVVENAVIVTIVRASAAVRLASVMVRTTPPGT</sequence>
<dbReference type="EMBL" id="CP163302">
    <property type="protein sequence ID" value="XDP44482.1"/>
    <property type="molecule type" value="Genomic_DNA"/>
</dbReference>
<protein>
    <submittedName>
        <fullName evidence="1">Uncharacterized protein</fullName>
    </submittedName>
</protein>
<dbReference type="RefSeq" id="WP_369045177.1">
    <property type="nucleotide sequence ID" value="NZ_CP163302.1"/>
</dbReference>
<proteinExistence type="predicted"/>